<dbReference type="SUPFAM" id="SSF52317">
    <property type="entry name" value="Class I glutamine amidotransferase-like"/>
    <property type="match status" value="1"/>
</dbReference>
<dbReference type="PANTHER" id="PTHR43130">
    <property type="entry name" value="ARAC-FAMILY TRANSCRIPTIONAL REGULATOR"/>
    <property type="match status" value="1"/>
</dbReference>
<accession>A0ABY7MCG5</accession>
<sequence>MPRTIAFLLFDGAEELDVAGPWEIFTMAEELQPGTVRCYTASETGSPVTCAKGLRVLPDFAFAEAPPADIVIVPGGIGTRRERRNPAFLAALERLRASAGVTASVCTGALVLEAAGLLDGRRAITHRVGIPILRQNPRITVVEGARYLDEGDIVTAAGVSAGIDMALHLVRRFWGAELAARVREAAEYYPEPDEPPAQPPSSDSAARRSSA</sequence>
<reference evidence="3 4" key="1">
    <citation type="journal article" date="2023" name="ISME J.">
        <title>Thermophilic Dehalococcoidia with unusual traits shed light on an unexpected past.</title>
        <authorList>
            <person name="Palmer M."/>
            <person name="Covington J.K."/>
            <person name="Zhou E.M."/>
            <person name="Thomas S.C."/>
            <person name="Habib N."/>
            <person name="Seymour C.O."/>
            <person name="Lai D."/>
            <person name="Johnston J."/>
            <person name="Hashimi A."/>
            <person name="Jiao J.Y."/>
            <person name="Muok A.R."/>
            <person name="Liu L."/>
            <person name="Xian W.D."/>
            <person name="Zhi X.Y."/>
            <person name="Li M.M."/>
            <person name="Silva L.P."/>
            <person name="Bowen B.P."/>
            <person name="Louie K."/>
            <person name="Briegel A."/>
            <person name="Pett-Ridge J."/>
            <person name="Weber P.K."/>
            <person name="Tocheva E.I."/>
            <person name="Woyke T."/>
            <person name="Northen T.R."/>
            <person name="Mayali X."/>
            <person name="Li W.J."/>
            <person name="Hedlund B.P."/>
        </authorList>
    </citation>
    <scope>NUCLEOTIDE SEQUENCE [LARGE SCALE GENOMIC DNA]</scope>
    <source>
        <strain evidence="3 4">YIM 72310</strain>
    </source>
</reference>
<dbReference type="Gene3D" id="3.40.50.880">
    <property type="match status" value="1"/>
</dbReference>
<feature type="compositionally biased region" description="Low complexity" evidence="1">
    <location>
        <begin position="200"/>
        <end position="211"/>
    </location>
</feature>
<feature type="region of interest" description="Disordered" evidence="1">
    <location>
        <begin position="188"/>
        <end position="211"/>
    </location>
</feature>
<feature type="domain" description="DJ-1/PfpI" evidence="2">
    <location>
        <begin position="4"/>
        <end position="171"/>
    </location>
</feature>
<gene>
    <name evidence="3" type="ORF">O0235_05820</name>
</gene>
<dbReference type="Pfam" id="PF01965">
    <property type="entry name" value="DJ-1_PfpI"/>
    <property type="match status" value="1"/>
</dbReference>
<dbReference type="CDD" id="cd03139">
    <property type="entry name" value="GATase1_PfpI_2"/>
    <property type="match status" value="1"/>
</dbReference>
<evidence type="ECO:0000259" key="2">
    <source>
        <dbReference type="Pfam" id="PF01965"/>
    </source>
</evidence>
<dbReference type="PANTHER" id="PTHR43130:SF3">
    <property type="entry name" value="HTH-TYPE TRANSCRIPTIONAL REGULATOR RV1931C"/>
    <property type="match status" value="1"/>
</dbReference>
<dbReference type="InterPro" id="IPR029062">
    <property type="entry name" value="Class_I_gatase-like"/>
</dbReference>
<proteinExistence type="predicted"/>
<organism evidence="3 4">
    <name type="scientific">Tepidiforma flava</name>
    <dbReference type="NCBI Taxonomy" id="3004094"/>
    <lineage>
        <taxon>Bacteria</taxon>
        <taxon>Bacillati</taxon>
        <taxon>Chloroflexota</taxon>
        <taxon>Tepidiformia</taxon>
        <taxon>Tepidiformales</taxon>
        <taxon>Tepidiformaceae</taxon>
        <taxon>Tepidiforma</taxon>
    </lineage>
</organism>
<dbReference type="Proteomes" id="UP001212803">
    <property type="component" value="Chromosome"/>
</dbReference>
<protein>
    <submittedName>
        <fullName evidence="3">DJ-1/PfpI family protein</fullName>
    </submittedName>
</protein>
<dbReference type="InterPro" id="IPR052158">
    <property type="entry name" value="INH-QAR"/>
</dbReference>
<keyword evidence="4" id="KW-1185">Reference proteome</keyword>
<evidence type="ECO:0000313" key="3">
    <source>
        <dbReference type="EMBL" id="WBL37083.1"/>
    </source>
</evidence>
<dbReference type="InterPro" id="IPR002818">
    <property type="entry name" value="DJ-1/PfpI"/>
</dbReference>
<dbReference type="RefSeq" id="WP_270057597.1">
    <property type="nucleotide sequence ID" value="NZ_CP115149.1"/>
</dbReference>
<evidence type="ECO:0000256" key="1">
    <source>
        <dbReference type="SAM" id="MobiDB-lite"/>
    </source>
</evidence>
<dbReference type="EMBL" id="CP115149">
    <property type="protein sequence ID" value="WBL37083.1"/>
    <property type="molecule type" value="Genomic_DNA"/>
</dbReference>
<evidence type="ECO:0000313" key="4">
    <source>
        <dbReference type="Proteomes" id="UP001212803"/>
    </source>
</evidence>
<name>A0ABY7MCG5_9CHLR</name>